<dbReference type="EMBL" id="NZEX01000153">
    <property type="protein sequence ID" value="MAH64316.1"/>
    <property type="molecule type" value="Genomic_DNA"/>
</dbReference>
<name>A0A2D6YM95_9DELT</name>
<evidence type="ECO:0000313" key="2">
    <source>
        <dbReference type="Proteomes" id="UP000226525"/>
    </source>
</evidence>
<evidence type="ECO:0008006" key="3">
    <source>
        <dbReference type="Google" id="ProtNLM"/>
    </source>
</evidence>
<dbReference type="Pfam" id="PF08734">
    <property type="entry name" value="GYD"/>
    <property type="match status" value="1"/>
</dbReference>
<reference evidence="2" key="1">
    <citation type="submission" date="2017-09" db="EMBL/GenBank/DDBJ databases">
        <title>The Reconstruction of 2,631 Draft Metagenome-Assembled Genomes from the Global Oceans.</title>
        <authorList>
            <person name="Tully B.J."/>
            <person name="Graham E.D."/>
            <person name="Heidelberg J.F."/>
        </authorList>
    </citation>
    <scope>NUCLEOTIDE SEQUENCE [LARGE SCALE GENOMIC DNA]</scope>
</reference>
<protein>
    <recommendedName>
        <fullName evidence="3">GYD domain-containing protein</fullName>
    </recommendedName>
</protein>
<dbReference type="InterPro" id="IPR014845">
    <property type="entry name" value="GYD/TTHA1554"/>
</dbReference>
<organism evidence="1 2">
    <name type="scientific">SAR324 cluster bacterium</name>
    <dbReference type="NCBI Taxonomy" id="2024889"/>
    <lineage>
        <taxon>Bacteria</taxon>
        <taxon>Deltaproteobacteria</taxon>
        <taxon>SAR324 cluster</taxon>
    </lineage>
</organism>
<evidence type="ECO:0000313" key="1">
    <source>
        <dbReference type="EMBL" id="MAH64316.1"/>
    </source>
</evidence>
<dbReference type="Proteomes" id="UP000226525">
    <property type="component" value="Unassembled WGS sequence"/>
</dbReference>
<accession>A0A2D6YM95</accession>
<dbReference type="AlphaFoldDB" id="A0A2D6YM95"/>
<gene>
    <name evidence="1" type="ORF">CMN54_12900</name>
</gene>
<comment type="caution">
    <text evidence="1">The sequence shown here is derived from an EMBL/GenBank/DDBJ whole genome shotgun (WGS) entry which is preliminary data.</text>
</comment>
<sequence>MIYVTYGKMSREGLNGLTAKPENRAEALGKMVDALGGKLIDYYFLLNGEIDFIIVSEFPDDQNVNELSLIDALLVRGSGAIESITTLPALRAADAVPLFERAKALQDASTYSKPGD</sequence>
<proteinExistence type="predicted"/>